<keyword evidence="5" id="KW-1185">Reference proteome</keyword>
<feature type="region of interest" description="Disordered" evidence="2">
    <location>
        <begin position="130"/>
        <end position="175"/>
    </location>
</feature>
<dbReference type="KEGG" id="ard:AXF14_00275"/>
<protein>
    <recommendedName>
        <fullName evidence="3">SGNH hydrolase-type esterase domain-containing protein</fullName>
    </recommendedName>
</protein>
<dbReference type="CDD" id="cd01823">
    <property type="entry name" value="SEST_like"/>
    <property type="match status" value="1"/>
</dbReference>
<feature type="active site" evidence="1">
    <location>
        <position position="283"/>
    </location>
</feature>
<accession>A0A0X8JCF8</accession>
<dbReference type="SUPFAM" id="SSF52266">
    <property type="entry name" value="SGNH hydrolase"/>
    <property type="match status" value="2"/>
</dbReference>
<evidence type="ECO:0000313" key="4">
    <source>
        <dbReference type="EMBL" id="AMD86335.1"/>
    </source>
</evidence>
<dbReference type="OrthoDB" id="5503950at2"/>
<feature type="active site" description="Nucleophile" evidence="1">
    <location>
        <position position="13"/>
    </location>
</feature>
<dbReference type="STRING" id="111015.AXF14_00275"/>
<dbReference type="AlphaFoldDB" id="A0A0X8JCF8"/>
<dbReference type="GO" id="GO:0019433">
    <property type="term" value="P:triglyceride catabolic process"/>
    <property type="evidence" value="ECO:0007669"/>
    <property type="project" value="TreeGrafter"/>
</dbReference>
<dbReference type="Gene3D" id="3.40.50.1110">
    <property type="entry name" value="SGNH hydrolase"/>
    <property type="match status" value="1"/>
</dbReference>
<dbReference type="Pfam" id="PF13472">
    <property type="entry name" value="Lipase_GDSL_2"/>
    <property type="match status" value="1"/>
</dbReference>
<dbReference type="InterPro" id="IPR037460">
    <property type="entry name" value="SEST-like"/>
</dbReference>
<reference evidence="5" key="1">
    <citation type="submission" date="2016-02" db="EMBL/GenBank/DDBJ databases">
        <authorList>
            <person name="Holder M.E."/>
            <person name="Ajami N.J."/>
            <person name="Petrosino J.F."/>
        </authorList>
    </citation>
    <scope>NUCLEOTIDE SEQUENCE [LARGE SCALE GENOMIC DNA]</scope>
    <source>
        <strain evidence="5">CCUG 36733</strain>
    </source>
</reference>
<evidence type="ECO:0000259" key="3">
    <source>
        <dbReference type="Pfam" id="PF13472"/>
    </source>
</evidence>
<evidence type="ECO:0000256" key="2">
    <source>
        <dbReference type="SAM" id="MobiDB-lite"/>
    </source>
</evidence>
<dbReference type="InterPro" id="IPR036514">
    <property type="entry name" value="SGNH_hydro_sf"/>
</dbReference>
<evidence type="ECO:0000313" key="5">
    <source>
        <dbReference type="Proteomes" id="UP000065220"/>
    </source>
</evidence>
<dbReference type="PANTHER" id="PTHR37981:SF1">
    <property type="entry name" value="SGNH HYDROLASE-TYPE ESTERASE DOMAIN-CONTAINING PROTEIN"/>
    <property type="match status" value="1"/>
</dbReference>
<sequence>MSAPSSVAVLGSSYAAGPGVPPVEDVAAMRSGANYAHLLAERLGARLTDLTVSGATTGAILDTPQTTWNGVSIPPQIDGLPADAELVTITAGGNDLGFIGATMSAAARAAGPDSEVAALLAAMAGGSAGDAAGDTAEGGAADGTDGPSASGDGTASRGSDAAPALPPVPVPTDDDVERTAAGLARVVDAVRDRALRARVLLVDYLSLLGPGTTPEAASVSAPDLDALRTVQAALESAFARAAERSGVELVAVSGLSSEHALGSAEPWVTGLVPTRRGLAGSYHPNAVGMRAVADALAAVLG</sequence>
<gene>
    <name evidence="4" type="ORF">AXF14_00275</name>
</gene>
<dbReference type="RefSeq" id="WP_067938952.1">
    <property type="nucleotide sequence ID" value="NZ_CP014228.1"/>
</dbReference>
<dbReference type="InterPro" id="IPR013830">
    <property type="entry name" value="SGNH_hydro"/>
</dbReference>
<evidence type="ECO:0000256" key="1">
    <source>
        <dbReference type="PIRSR" id="PIRSR637460-1"/>
    </source>
</evidence>
<proteinExistence type="predicted"/>
<dbReference type="GO" id="GO:0004806">
    <property type="term" value="F:triacylglycerol lipase activity"/>
    <property type="evidence" value="ECO:0007669"/>
    <property type="project" value="TreeGrafter"/>
</dbReference>
<dbReference type="Proteomes" id="UP000065220">
    <property type="component" value="Chromosome"/>
</dbReference>
<name>A0A0X8JCF8_ACTRD</name>
<feature type="domain" description="SGNH hydrolase-type esterase" evidence="3">
    <location>
        <begin position="9"/>
        <end position="291"/>
    </location>
</feature>
<organism evidence="4 5">
    <name type="scientific">Actinomyces radicidentis</name>
    <dbReference type="NCBI Taxonomy" id="111015"/>
    <lineage>
        <taxon>Bacteria</taxon>
        <taxon>Bacillati</taxon>
        <taxon>Actinomycetota</taxon>
        <taxon>Actinomycetes</taxon>
        <taxon>Actinomycetales</taxon>
        <taxon>Actinomycetaceae</taxon>
        <taxon>Actinomyces</taxon>
    </lineage>
</organism>
<feature type="compositionally biased region" description="Low complexity" evidence="2">
    <location>
        <begin position="130"/>
        <end position="146"/>
    </location>
</feature>
<dbReference type="EMBL" id="CP014228">
    <property type="protein sequence ID" value="AMD86335.1"/>
    <property type="molecule type" value="Genomic_DNA"/>
</dbReference>
<dbReference type="PANTHER" id="PTHR37981">
    <property type="entry name" value="LIPASE 2"/>
    <property type="match status" value="1"/>
</dbReference>